<sequence>MLNTTAKNDTHVDAIEHGNTNTSEASGSAPGRLTDQESEAIATAVERMEILGIESQARVYVDDENRLPSYARHIGTAWGGQQLDDEELDHAIGWLPEEAFLNDDSPWPGSYNPYITAAHLRTIMGE</sequence>
<proteinExistence type="predicted"/>
<reference evidence="2 3" key="1">
    <citation type="submission" date="2024-12" db="EMBL/GenBank/DDBJ databases">
        <title>The coexistence of Mycolicibacterium septicum and Mycolicibacterium nivoides in clinical samples.</title>
        <authorList>
            <person name="Wang C."/>
            <person name="Feng Y."/>
            <person name="Zong Z."/>
        </authorList>
    </citation>
    <scope>NUCLEOTIDE SEQUENCE [LARGE SCALE GENOMIC DNA]</scope>
    <source>
        <strain evidence="2 3">120309</strain>
    </source>
</reference>
<evidence type="ECO:0000313" key="2">
    <source>
        <dbReference type="EMBL" id="MFN6548188.1"/>
    </source>
</evidence>
<accession>A0ABW9LMF1</accession>
<evidence type="ECO:0000313" key="3">
    <source>
        <dbReference type="Proteomes" id="UP001635816"/>
    </source>
</evidence>
<comment type="caution">
    <text evidence="2">The sequence shown here is derived from an EMBL/GenBank/DDBJ whole genome shotgun (WGS) entry which is preliminary data.</text>
</comment>
<keyword evidence="3" id="KW-1185">Reference proteome</keyword>
<dbReference type="Proteomes" id="UP001635816">
    <property type="component" value="Unassembled WGS sequence"/>
</dbReference>
<protein>
    <submittedName>
        <fullName evidence="2">Uncharacterized protein</fullName>
    </submittedName>
</protein>
<organism evidence="2 3">
    <name type="scientific">Mycolicibacterium nivoides</name>
    <dbReference type="NCBI Taxonomy" id="2487344"/>
    <lineage>
        <taxon>Bacteria</taxon>
        <taxon>Bacillati</taxon>
        <taxon>Actinomycetota</taxon>
        <taxon>Actinomycetes</taxon>
        <taxon>Mycobacteriales</taxon>
        <taxon>Mycobacteriaceae</taxon>
        <taxon>Mycolicibacterium</taxon>
    </lineage>
</organism>
<evidence type="ECO:0000256" key="1">
    <source>
        <dbReference type="SAM" id="MobiDB-lite"/>
    </source>
</evidence>
<name>A0ABW9LMF1_9MYCO</name>
<dbReference type="EMBL" id="JBKBDD010000020">
    <property type="protein sequence ID" value="MFN6548188.1"/>
    <property type="molecule type" value="Genomic_DNA"/>
</dbReference>
<feature type="region of interest" description="Disordered" evidence="1">
    <location>
        <begin position="1"/>
        <end position="37"/>
    </location>
</feature>
<gene>
    <name evidence="2" type="ORF">ACK4CT_33995</name>
</gene>
<dbReference type="RefSeq" id="WP_409545741.1">
    <property type="nucleotide sequence ID" value="NZ_JBKBDD010000020.1"/>
</dbReference>